<feature type="domain" description="ABC transporter" evidence="3">
    <location>
        <begin position="4"/>
        <end position="231"/>
    </location>
</feature>
<protein>
    <submittedName>
        <fullName evidence="4">ABC transporter ATP-binding protein</fullName>
    </submittedName>
</protein>
<evidence type="ECO:0000256" key="2">
    <source>
        <dbReference type="ARBA" id="ARBA00022840"/>
    </source>
</evidence>
<dbReference type="GO" id="GO:0005524">
    <property type="term" value="F:ATP binding"/>
    <property type="evidence" value="ECO:0007669"/>
    <property type="project" value="UniProtKB-KW"/>
</dbReference>
<dbReference type="Proteomes" id="UP001596505">
    <property type="component" value="Unassembled WGS sequence"/>
</dbReference>
<evidence type="ECO:0000313" key="5">
    <source>
        <dbReference type="Proteomes" id="UP001596505"/>
    </source>
</evidence>
<reference evidence="5" key="1">
    <citation type="journal article" date="2019" name="Int. J. Syst. Evol. Microbiol.">
        <title>The Global Catalogue of Microorganisms (GCM) 10K type strain sequencing project: providing services to taxonomists for standard genome sequencing and annotation.</title>
        <authorList>
            <consortium name="The Broad Institute Genomics Platform"/>
            <consortium name="The Broad Institute Genome Sequencing Center for Infectious Disease"/>
            <person name="Wu L."/>
            <person name="Ma J."/>
        </authorList>
    </citation>
    <scope>NUCLEOTIDE SEQUENCE [LARGE SCALE GENOMIC DNA]</scope>
    <source>
        <strain evidence="5">CGMCC 1.16305</strain>
    </source>
</reference>
<proteinExistence type="predicted"/>
<gene>
    <name evidence="4" type="ORF">ACFQRG_13235</name>
</gene>
<dbReference type="InterPro" id="IPR027417">
    <property type="entry name" value="P-loop_NTPase"/>
</dbReference>
<name>A0ABW2PWW8_9BACL</name>
<dbReference type="Pfam" id="PF00005">
    <property type="entry name" value="ABC_tran"/>
    <property type="match status" value="1"/>
</dbReference>
<keyword evidence="5" id="KW-1185">Reference proteome</keyword>
<keyword evidence="1" id="KW-0547">Nucleotide-binding</keyword>
<accession>A0ABW2PWW8</accession>
<evidence type="ECO:0000313" key="4">
    <source>
        <dbReference type="EMBL" id="MFC7393918.1"/>
    </source>
</evidence>
<keyword evidence="2 4" id="KW-0067">ATP-binding</keyword>
<dbReference type="RefSeq" id="WP_380966736.1">
    <property type="nucleotide sequence ID" value="NZ_JBHTCO010000017.1"/>
</dbReference>
<dbReference type="SUPFAM" id="SSF52540">
    <property type="entry name" value="P-loop containing nucleoside triphosphate hydrolases"/>
    <property type="match status" value="1"/>
</dbReference>
<comment type="caution">
    <text evidence="4">The sequence shown here is derived from an EMBL/GenBank/DDBJ whole genome shotgun (WGS) entry which is preliminary data.</text>
</comment>
<dbReference type="PANTHER" id="PTHR43038:SF3">
    <property type="entry name" value="ABC TRANSPORTER G FAMILY MEMBER 20 ISOFORM X1"/>
    <property type="match status" value="1"/>
</dbReference>
<dbReference type="EMBL" id="JBHTCO010000017">
    <property type="protein sequence ID" value="MFC7393918.1"/>
    <property type="molecule type" value="Genomic_DNA"/>
</dbReference>
<dbReference type="SMART" id="SM00382">
    <property type="entry name" value="AAA"/>
    <property type="match status" value="1"/>
</dbReference>
<dbReference type="CDD" id="cd03230">
    <property type="entry name" value="ABC_DR_subfamily_A"/>
    <property type="match status" value="1"/>
</dbReference>
<sequence length="254" mass="28445">MAYLNVNQVTKYVKNKLLLDSVSFSIEKGTLNGLTGPSGSGKSTLVKAIAGIEHYTKGTIDLEDTALPNRKVLKRIGYMPQTFALFPDLSADQHIKYFAGLYKLPRNKFLKRTNDLFEMVHLSDVIHQPVYTYSEDMKRRLSLILALFHTPSLAILDNPTTGLDISLKEIIWKEFRKLASIGASLIIVTNELEEAGYCDQLLYLNNGKVMIQGTESDFIEMTGMNSLKESLIFLGSNEDGNESNSEETTYTNNT</sequence>
<dbReference type="InterPro" id="IPR003439">
    <property type="entry name" value="ABC_transporter-like_ATP-bd"/>
</dbReference>
<organism evidence="4 5">
    <name type="scientific">Scopulibacillus cellulosilyticus</name>
    <dbReference type="NCBI Taxonomy" id="2665665"/>
    <lineage>
        <taxon>Bacteria</taxon>
        <taxon>Bacillati</taxon>
        <taxon>Bacillota</taxon>
        <taxon>Bacilli</taxon>
        <taxon>Bacillales</taxon>
        <taxon>Sporolactobacillaceae</taxon>
        <taxon>Scopulibacillus</taxon>
    </lineage>
</organism>
<dbReference type="Gene3D" id="3.40.50.300">
    <property type="entry name" value="P-loop containing nucleotide triphosphate hydrolases"/>
    <property type="match status" value="1"/>
</dbReference>
<dbReference type="InterPro" id="IPR003593">
    <property type="entry name" value="AAA+_ATPase"/>
</dbReference>
<evidence type="ECO:0000259" key="3">
    <source>
        <dbReference type="PROSITE" id="PS50893"/>
    </source>
</evidence>
<dbReference type="PANTHER" id="PTHR43038">
    <property type="entry name" value="ATP-BINDING CASSETTE, SUB-FAMILY H, MEMBER 1"/>
    <property type="match status" value="1"/>
</dbReference>
<dbReference type="PROSITE" id="PS50893">
    <property type="entry name" value="ABC_TRANSPORTER_2"/>
    <property type="match status" value="1"/>
</dbReference>
<evidence type="ECO:0000256" key="1">
    <source>
        <dbReference type="ARBA" id="ARBA00022741"/>
    </source>
</evidence>